<organism evidence="2 3">
    <name type="scientific">Caenorhabditis nigoni</name>
    <dbReference type="NCBI Taxonomy" id="1611254"/>
    <lineage>
        <taxon>Eukaryota</taxon>
        <taxon>Metazoa</taxon>
        <taxon>Ecdysozoa</taxon>
        <taxon>Nematoda</taxon>
        <taxon>Chromadorea</taxon>
        <taxon>Rhabditida</taxon>
        <taxon>Rhabditina</taxon>
        <taxon>Rhabditomorpha</taxon>
        <taxon>Rhabditoidea</taxon>
        <taxon>Rhabditidae</taxon>
        <taxon>Peloderinae</taxon>
        <taxon>Caenorhabditis</taxon>
    </lineage>
</organism>
<feature type="region of interest" description="Disordered" evidence="1">
    <location>
        <begin position="98"/>
        <end position="129"/>
    </location>
</feature>
<protein>
    <submittedName>
        <fullName evidence="2">Uncharacterized protein</fullName>
    </submittedName>
</protein>
<dbReference type="EMBL" id="PDUG01000001">
    <property type="protein sequence ID" value="PIC50553.1"/>
    <property type="molecule type" value="Genomic_DNA"/>
</dbReference>
<name>A0A2G5VFL9_9PELO</name>
<dbReference type="AlphaFoldDB" id="A0A2G5VFL9"/>
<feature type="compositionally biased region" description="Polar residues" evidence="1">
    <location>
        <begin position="120"/>
        <end position="129"/>
    </location>
</feature>
<reference evidence="3" key="1">
    <citation type="submission" date="2017-10" db="EMBL/GenBank/DDBJ databases">
        <title>Rapid genome shrinkage in a self-fertile nematode reveals novel sperm competition proteins.</title>
        <authorList>
            <person name="Yin D."/>
            <person name="Schwarz E.M."/>
            <person name="Thomas C.G."/>
            <person name="Felde R.L."/>
            <person name="Korf I.F."/>
            <person name="Cutter A.D."/>
            <person name="Schartner C.M."/>
            <person name="Ralston E.J."/>
            <person name="Meyer B.J."/>
            <person name="Haag E.S."/>
        </authorList>
    </citation>
    <scope>NUCLEOTIDE SEQUENCE [LARGE SCALE GENOMIC DNA]</scope>
    <source>
        <strain evidence="3">JU1422</strain>
    </source>
</reference>
<sequence length="129" mass="14371">MIIGNYPTIVLSILAFKSRGSRDPETISLHFNPLKNNHLLSSLLLGRASGDRLLMSPLRQLHFCGKLPDPESSNATCCDVVALVENGGWRMETFERKSAHSSSSGRCLVFLPSPEKNRTKTNQRGVYKR</sequence>
<comment type="caution">
    <text evidence="2">The sequence shown here is derived from an EMBL/GenBank/DDBJ whole genome shotgun (WGS) entry which is preliminary data.</text>
</comment>
<accession>A0A2G5VFL9</accession>
<dbReference type="Proteomes" id="UP000230233">
    <property type="component" value="Chromosome I"/>
</dbReference>
<proteinExistence type="predicted"/>
<evidence type="ECO:0000313" key="2">
    <source>
        <dbReference type="EMBL" id="PIC50553.1"/>
    </source>
</evidence>
<keyword evidence="3" id="KW-1185">Reference proteome</keyword>
<evidence type="ECO:0000256" key="1">
    <source>
        <dbReference type="SAM" id="MobiDB-lite"/>
    </source>
</evidence>
<gene>
    <name evidence="2" type="primary">Cnig_chr_I.g141</name>
    <name evidence="2" type="ORF">B9Z55_000141</name>
</gene>
<evidence type="ECO:0000313" key="3">
    <source>
        <dbReference type="Proteomes" id="UP000230233"/>
    </source>
</evidence>